<evidence type="ECO:0000256" key="1">
    <source>
        <dbReference type="ARBA" id="ARBA00009990"/>
    </source>
</evidence>
<evidence type="ECO:0000256" key="4">
    <source>
        <dbReference type="ARBA" id="ARBA00023010"/>
    </source>
</evidence>
<sequence>MADEQQAQQPQFALQRLYLKDVSFEAPGVPLVFTKAWEPKVKLDLNAGANHLAEGLYEVVVSVTVTVQNADETAFLVEVEQAGLFVARGIEGDALEHTLHAFCPNVLFPYAREAVDSLVVKGGFPPLMLAPVNFDALYAEQKAKAQVQ</sequence>
<dbReference type="SUPFAM" id="SSF54611">
    <property type="entry name" value="SecB-like"/>
    <property type="match status" value="1"/>
</dbReference>
<keyword evidence="4" id="KW-0811">Translocation</keyword>
<dbReference type="InterPro" id="IPR003708">
    <property type="entry name" value="SecB"/>
</dbReference>
<organism evidence="5 6">
    <name type="scientific">Proteobacteria bacterium 228</name>
    <dbReference type="NCBI Taxonomy" id="2083153"/>
    <lineage>
        <taxon>Bacteria</taxon>
        <taxon>Pseudomonadati</taxon>
        <taxon>Pseudomonadota</taxon>
    </lineage>
</organism>
<evidence type="ECO:0000313" key="6">
    <source>
        <dbReference type="Proteomes" id="UP000238196"/>
    </source>
</evidence>
<comment type="caution">
    <text evidence="5">The sequence shown here is derived from an EMBL/GenBank/DDBJ whole genome shotgun (WGS) entry which is preliminary data.</text>
</comment>
<protein>
    <submittedName>
        <fullName evidence="5">Protein-export chaperone SecB</fullName>
    </submittedName>
</protein>
<dbReference type="NCBIfam" id="NF004393">
    <property type="entry name" value="PRK05751.1-4"/>
    <property type="match status" value="1"/>
</dbReference>
<dbReference type="NCBIfam" id="TIGR00809">
    <property type="entry name" value="secB"/>
    <property type="match status" value="1"/>
</dbReference>
<dbReference type="GO" id="GO:0051082">
    <property type="term" value="F:unfolded protein binding"/>
    <property type="evidence" value="ECO:0007669"/>
    <property type="project" value="InterPro"/>
</dbReference>
<dbReference type="Proteomes" id="UP000238196">
    <property type="component" value="Unassembled WGS sequence"/>
</dbReference>
<comment type="similarity">
    <text evidence="1">Belongs to the SecB family.</text>
</comment>
<keyword evidence="2" id="KW-0813">Transport</keyword>
<keyword evidence="3" id="KW-0653">Protein transport</keyword>
<reference evidence="5 6" key="1">
    <citation type="submission" date="2018-02" db="EMBL/GenBank/DDBJ databases">
        <title>novel marine gammaproteobacteria from coastal saline agro ecosystem.</title>
        <authorList>
            <person name="Krishnan R."/>
            <person name="Ramesh Kumar N."/>
        </authorList>
    </citation>
    <scope>NUCLEOTIDE SEQUENCE [LARGE SCALE GENOMIC DNA]</scope>
    <source>
        <strain evidence="5 6">228</strain>
    </source>
</reference>
<evidence type="ECO:0000256" key="2">
    <source>
        <dbReference type="ARBA" id="ARBA00022448"/>
    </source>
</evidence>
<dbReference type="PANTHER" id="PTHR36918">
    <property type="match status" value="1"/>
</dbReference>
<dbReference type="GO" id="GO:0051262">
    <property type="term" value="P:protein tetramerization"/>
    <property type="evidence" value="ECO:0007669"/>
    <property type="project" value="InterPro"/>
</dbReference>
<dbReference type="PANTHER" id="PTHR36918:SF1">
    <property type="entry name" value="PROTEIN-EXPORT PROTEIN SECB"/>
    <property type="match status" value="1"/>
</dbReference>
<dbReference type="Pfam" id="PF02556">
    <property type="entry name" value="SecB"/>
    <property type="match status" value="1"/>
</dbReference>
<dbReference type="OrthoDB" id="9795145at2"/>
<dbReference type="PRINTS" id="PR01594">
    <property type="entry name" value="SECBCHAPRONE"/>
</dbReference>
<gene>
    <name evidence="5" type="ORF">C4K68_16330</name>
</gene>
<dbReference type="HAMAP" id="MF_00821">
    <property type="entry name" value="SecB"/>
    <property type="match status" value="1"/>
</dbReference>
<dbReference type="EMBL" id="PRLP01000055">
    <property type="protein sequence ID" value="PPC76204.1"/>
    <property type="molecule type" value="Genomic_DNA"/>
</dbReference>
<evidence type="ECO:0000256" key="3">
    <source>
        <dbReference type="ARBA" id="ARBA00022927"/>
    </source>
</evidence>
<accession>A0A2S5KMZ1</accession>
<name>A0A2S5KMZ1_9PROT</name>
<proteinExistence type="inferred from homology"/>
<dbReference type="AlphaFoldDB" id="A0A2S5KMZ1"/>
<dbReference type="InterPro" id="IPR035958">
    <property type="entry name" value="SecB-like_sf"/>
</dbReference>
<dbReference type="Gene3D" id="3.10.420.10">
    <property type="entry name" value="SecB-like"/>
    <property type="match status" value="1"/>
</dbReference>
<dbReference type="GO" id="GO:0015031">
    <property type="term" value="P:protein transport"/>
    <property type="evidence" value="ECO:0007669"/>
    <property type="project" value="UniProtKB-KW"/>
</dbReference>
<evidence type="ECO:0000313" key="5">
    <source>
        <dbReference type="EMBL" id="PPC76204.1"/>
    </source>
</evidence>